<dbReference type="EMBL" id="CAJNOE010000091">
    <property type="protein sequence ID" value="CAF0895962.1"/>
    <property type="molecule type" value="Genomic_DNA"/>
</dbReference>
<evidence type="ECO:0000313" key="8">
    <source>
        <dbReference type="EMBL" id="CAF0932366.1"/>
    </source>
</evidence>
<dbReference type="EMBL" id="CAJOAY010000105">
    <property type="protein sequence ID" value="CAF3539112.1"/>
    <property type="molecule type" value="Genomic_DNA"/>
</dbReference>
<organism evidence="7 11">
    <name type="scientific">Adineta steineri</name>
    <dbReference type="NCBI Taxonomy" id="433720"/>
    <lineage>
        <taxon>Eukaryota</taxon>
        <taxon>Metazoa</taxon>
        <taxon>Spiralia</taxon>
        <taxon>Gnathifera</taxon>
        <taxon>Rotifera</taxon>
        <taxon>Eurotatoria</taxon>
        <taxon>Bdelloidea</taxon>
        <taxon>Adinetida</taxon>
        <taxon>Adinetidae</taxon>
        <taxon>Adineta</taxon>
    </lineage>
</organism>
<dbReference type="GO" id="GO:0016020">
    <property type="term" value="C:membrane"/>
    <property type="evidence" value="ECO:0007669"/>
    <property type="project" value="UniProtKB-SubCell"/>
</dbReference>
<dbReference type="AlphaFoldDB" id="A0A813ZBP0"/>
<dbReference type="Pfam" id="PF04505">
    <property type="entry name" value="CD225"/>
    <property type="match status" value="1"/>
</dbReference>
<evidence type="ECO:0000313" key="10">
    <source>
        <dbReference type="EMBL" id="CAF3578879.1"/>
    </source>
</evidence>
<evidence type="ECO:0000313" key="11">
    <source>
        <dbReference type="Proteomes" id="UP000663860"/>
    </source>
</evidence>
<comment type="subcellular location">
    <subcellularLocation>
        <location evidence="1">Membrane</location>
    </subcellularLocation>
</comment>
<evidence type="ECO:0000256" key="4">
    <source>
        <dbReference type="ARBA" id="ARBA00022989"/>
    </source>
</evidence>
<evidence type="ECO:0000256" key="3">
    <source>
        <dbReference type="ARBA" id="ARBA00022692"/>
    </source>
</evidence>
<protein>
    <submittedName>
        <fullName evidence="7">Uncharacterized protein</fullName>
    </submittedName>
</protein>
<evidence type="ECO:0000256" key="5">
    <source>
        <dbReference type="ARBA" id="ARBA00023136"/>
    </source>
</evidence>
<accession>A0A813ZBP0</accession>
<dbReference type="Proteomes" id="UP000663891">
    <property type="component" value="Unassembled WGS sequence"/>
</dbReference>
<evidence type="ECO:0000256" key="2">
    <source>
        <dbReference type="ARBA" id="ARBA00006843"/>
    </source>
</evidence>
<keyword evidence="4 6" id="KW-1133">Transmembrane helix</keyword>
<gene>
    <name evidence="7" type="ORF">IZO911_LOCUS11984</name>
    <name evidence="10" type="ORF">KXQ929_LOCUS4017</name>
    <name evidence="9" type="ORF">OKA104_LOCUS3504</name>
    <name evidence="8" type="ORF">VCS650_LOCUS11007</name>
</gene>
<dbReference type="EMBL" id="CAJNON010000080">
    <property type="protein sequence ID" value="CAF0932366.1"/>
    <property type="molecule type" value="Genomic_DNA"/>
</dbReference>
<name>A0A813ZBP0_9BILA</name>
<evidence type="ECO:0000256" key="6">
    <source>
        <dbReference type="SAM" id="Phobius"/>
    </source>
</evidence>
<dbReference type="Proteomes" id="UP000663881">
    <property type="component" value="Unassembled WGS sequence"/>
</dbReference>
<keyword evidence="5 6" id="KW-0472">Membrane</keyword>
<dbReference type="Proteomes" id="UP000663868">
    <property type="component" value="Unassembled WGS sequence"/>
</dbReference>
<feature type="transmembrane region" description="Helical" evidence="6">
    <location>
        <begin position="59"/>
        <end position="81"/>
    </location>
</feature>
<proteinExistence type="inferred from homology"/>
<dbReference type="EMBL" id="CAJOBB010000134">
    <property type="protein sequence ID" value="CAF3578879.1"/>
    <property type="molecule type" value="Genomic_DNA"/>
</dbReference>
<comment type="caution">
    <text evidence="7">The sequence shown here is derived from an EMBL/GenBank/DDBJ whole genome shotgun (WGS) entry which is preliminary data.</text>
</comment>
<feature type="transmembrane region" description="Helical" evidence="6">
    <location>
        <begin position="102"/>
        <end position="125"/>
    </location>
</feature>
<evidence type="ECO:0000313" key="9">
    <source>
        <dbReference type="EMBL" id="CAF3539112.1"/>
    </source>
</evidence>
<evidence type="ECO:0000313" key="7">
    <source>
        <dbReference type="EMBL" id="CAF0895962.1"/>
    </source>
</evidence>
<sequence length="149" mass="17109">MASSISEDLLESPHVSFQTNTNRGKRSLADLAFAIPTNPHPVDNQSIVTPKSIEKIPTLIIWSIFNLLLIPFGILCCYFSYKVKQYKKEYQYPMAIKWSKRTLILNITTTLLMIGIIITVVMLQYDYKKTHPIHPIQTTVAYIPWLPGR</sequence>
<dbReference type="OrthoDB" id="10095823at2759"/>
<comment type="similarity">
    <text evidence="2">Belongs to the CD225/Dispanin family.</text>
</comment>
<reference evidence="7" key="1">
    <citation type="submission" date="2021-02" db="EMBL/GenBank/DDBJ databases">
        <authorList>
            <person name="Nowell W R."/>
        </authorList>
    </citation>
    <scope>NUCLEOTIDE SEQUENCE</scope>
</reference>
<evidence type="ECO:0000256" key="1">
    <source>
        <dbReference type="ARBA" id="ARBA00004370"/>
    </source>
</evidence>
<dbReference type="Proteomes" id="UP000663860">
    <property type="component" value="Unassembled WGS sequence"/>
</dbReference>
<keyword evidence="3 6" id="KW-0812">Transmembrane</keyword>
<dbReference type="InterPro" id="IPR007593">
    <property type="entry name" value="CD225/Dispanin_fam"/>
</dbReference>